<dbReference type="CDD" id="cd03801">
    <property type="entry name" value="GT4_PimA-like"/>
    <property type="match status" value="1"/>
</dbReference>
<reference evidence="2 3" key="1">
    <citation type="submission" date="2016-04" db="EMBL/GenBank/DDBJ databases">
        <title>ATOL: Assembling a taxonomically balanced genome-scale reconstruction of the evolutionary history of the Enterobacteriaceae.</title>
        <authorList>
            <person name="Plunkett G.III."/>
            <person name="Neeno-Eckwall E.C."/>
            <person name="Glasner J.D."/>
            <person name="Perna N.T."/>
        </authorList>
    </citation>
    <scope>NUCLEOTIDE SEQUENCE [LARGE SCALE GENOMIC DNA]</scope>
    <source>
        <strain evidence="2 3">ATCC 700826</strain>
    </source>
</reference>
<evidence type="ECO:0000313" key="3">
    <source>
        <dbReference type="Proteomes" id="UP000078250"/>
    </source>
</evidence>
<dbReference type="GO" id="GO:1901135">
    <property type="term" value="P:carbohydrate derivative metabolic process"/>
    <property type="evidence" value="ECO:0007669"/>
    <property type="project" value="UniProtKB-ARBA"/>
</dbReference>
<organism evidence="2 3">
    <name type="scientific">Proteus hauseri ATCC 700826</name>
    <dbReference type="NCBI Taxonomy" id="1354271"/>
    <lineage>
        <taxon>Bacteria</taxon>
        <taxon>Pseudomonadati</taxon>
        <taxon>Pseudomonadota</taxon>
        <taxon>Gammaproteobacteria</taxon>
        <taxon>Enterobacterales</taxon>
        <taxon>Morganellaceae</taxon>
        <taxon>Proteus</taxon>
    </lineage>
</organism>
<name>A0AAJ3LV43_PROHU</name>
<dbReference type="Gene3D" id="3.40.50.2000">
    <property type="entry name" value="Glycogen Phosphorylase B"/>
    <property type="match status" value="1"/>
</dbReference>
<feature type="domain" description="Glycosyl transferase family 1" evidence="1">
    <location>
        <begin position="200"/>
        <end position="354"/>
    </location>
</feature>
<dbReference type="Pfam" id="PF00534">
    <property type="entry name" value="Glycos_transf_1"/>
    <property type="match status" value="1"/>
</dbReference>
<dbReference type="GO" id="GO:0016757">
    <property type="term" value="F:glycosyltransferase activity"/>
    <property type="evidence" value="ECO:0007669"/>
    <property type="project" value="InterPro"/>
</dbReference>
<dbReference type="SUPFAM" id="SSF53756">
    <property type="entry name" value="UDP-Glycosyltransferase/glycogen phosphorylase"/>
    <property type="match status" value="1"/>
</dbReference>
<proteinExistence type="predicted"/>
<evidence type="ECO:0000259" key="1">
    <source>
        <dbReference type="Pfam" id="PF00534"/>
    </source>
</evidence>
<evidence type="ECO:0000313" key="2">
    <source>
        <dbReference type="EMBL" id="OAT50318.1"/>
    </source>
</evidence>
<keyword evidence="3" id="KW-1185">Reference proteome</keyword>
<dbReference type="InterPro" id="IPR001296">
    <property type="entry name" value="Glyco_trans_1"/>
</dbReference>
<dbReference type="AlphaFoldDB" id="A0AAJ3LV43"/>
<dbReference type="EMBL" id="LXEV01000007">
    <property type="protein sequence ID" value="OAT50318.1"/>
    <property type="molecule type" value="Genomic_DNA"/>
</dbReference>
<dbReference type="PANTHER" id="PTHR12526:SF630">
    <property type="entry name" value="GLYCOSYLTRANSFERASE"/>
    <property type="match status" value="1"/>
</dbReference>
<dbReference type="RefSeq" id="WP_064718452.1">
    <property type="nucleotide sequence ID" value="NZ_LXEV01000007.1"/>
</dbReference>
<comment type="caution">
    <text evidence="2">The sequence shown here is derived from an EMBL/GenBank/DDBJ whole genome shotgun (WGS) entry which is preliminary data.</text>
</comment>
<sequence length="385" mass="45166">MNKENKRKIRVGLIVDEFFGAANTRFGGYGYLARYYIAKYLKNDEFEFDVLLGKGKSHFFAEKNVVDGVTLYKLPRRKWFTQQFLKKKNYDIYFSVELTHDNILKNELDPNKKLILWIQDPRPMYEWDEIFTVDLIPETSYYNQKIYDLVHDWYKAGRVRFITQAKCLNQKAIDLYQLDKDVPIEFAPNPIDIDYNFDVLTYPKQNNIVFLGRIASVKRGWIFCEIAKKMPNYNFYVLGKIFRADDKNHDIMSEYEKIPNLHFVGHVEGEEKNKYLRDAKVLVNSSIHEALPVSFLEALSFGTLLVSNRNPDDLTSKFGIYVGEVLGNGFDKVDLFVDAIQNLIENEDKRKALSLEAVEYIKKIHNVDDFIKNTHAIIKEEIKNK</sequence>
<dbReference type="PANTHER" id="PTHR12526">
    <property type="entry name" value="GLYCOSYLTRANSFERASE"/>
    <property type="match status" value="1"/>
</dbReference>
<accession>A0AAJ3LV43</accession>
<dbReference type="Proteomes" id="UP000078250">
    <property type="component" value="Unassembled WGS sequence"/>
</dbReference>
<gene>
    <name evidence="2" type="ORF">M997_0403</name>
</gene>
<protein>
    <submittedName>
        <fullName evidence="2">Family 1 glycosyltransferase</fullName>
    </submittedName>
</protein>